<dbReference type="EnsemblMetazoa" id="XM_021043210.2">
    <property type="protein sequence ID" value="XP_020898869.1"/>
    <property type="gene ID" value="LOC110237607"/>
</dbReference>
<dbReference type="RefSeq" id="XP_028514472.1">
    <property type="nucleotide sequence ID" value="XM_028658671.1"/>
</dbReference>
<dbReference type="Proteomes" id="UP000887567">
    <property type="component" value="Unplaced"/>
</dbReference>
<protein>
    <recommendedName>
        <fullName evidence="2">DZIP3-like HEPN domain-containing protein</fullName>
    </recommendedName>
</protein>
<dbReference type="RefSeq" id="XP_020898869.1">
    <property type="nucleotide sequence ID" value="XM_021043210.2"/>
</dbReference>
<evidence type="ECO:0000256" key="1">
    <source>
        <dbReference type="SAM" id="MobiDB-lite"/>
    </source>
</evidence>
<feature type="domain" description="DZIP3-like HEPN" evidence="2">
    <location>
        <begin position="40"/>
        <end position="184"/>
    </location>
</feature>
<dbReference type="OMA" id="IQHTTEE"/>
<dbReference type="AlphaFoldDB" id="A0A913X4L1"/>
<feature type="region of interest" description="Disordered" evidence="1">
    <location>
        <begin position="268"/>
        <end position="295"/>
    </location>
</feature>
<evidence type="ECO:0000313" key="4">
    <source>
        <dbReference type="Proteomes" id="UP000887567"/>
    </source>
</evidence>
<dbReference type="KEGG" id="epa:110237607"/>
<accession>A0A913X4L1</accession>
<dbReference type="GeneID" id="110237607"/>
<dbReference type="PANTHER" id="PTHR46844:SF1">
    <property type="entry name" value="SLR5058 PROTEIN"/>
    <property type="match status" value="1"/>
</dbReference>
<proteinExistence type="predicted"/>
<organism evidence="3 4">
    <name type="scientific">Exaiptasia diaphana</name>
    <name type="common">Tropical sea anemone</name>
    <name type="synonym">Aiptasia pulchella</name>
    <dbReference type="NCBI Taxonomy" id="2652724"/>
    <lineage>
        <taxon>Eukaryota</taxon>
        <taxon>Metazoa</taxon>
        <taxon>Cnidaria</taxon>
        <taxon>Anthozoa</taxon>
        <taxon>Hexacorallia</taxon>
        <taxon>Actiniaria</taxon>
        <taxon>Aiptasiidae</taxon>
        <taxon>Exaiptasia</taxon>
    </lineage>
</organism>
<dbReference type="OrthoDB" id="5976872at2759"/>
<sequence>MAAPHSSQEETNFARLSRLLINIGTHVLRGVFDSIHPPLKLHLVLTNARSFTILKHLKAKRILNTKQWNTLYPSVKGSVNSQTFDITLLFLLLRNLCGLSPPTTGWTVMPPISDLSLEADLVRIKHYRNELFAHMPQMHLTNAEFSKYWEEISTLLIRLGGRQVEADIRSLLVEAMDPDDQEYYNGILRSWEERDDRLLKEVYEIKRLIMQGNENPPPLPPPPPPSVIQMQNVFHPGAGVGAVFNVGAVEHVSSDTRSLQVINARALDARSSSDSSASRCLTLPDILPQQPPPDE</sequence>
<dbReference type="PANTHER" id="PTHR46844">
    <property type="entry name" value="SLR5058 PROTEIN"/>
    <property type="match status" value="1"/>
</dbReference>
<dbReference type="EnsemblMetazoa" id="XM_028658671.1">
    <property type="protein sequence ID" value="XP_028514472.1"/>
    <property type="gene ID" value="LOC110237607"/>
</dbReference>
<dbReference type="Pfam" id="PF18738">
    <property type="entry name" value="HEPN_DZIP3"/>
    <property type="match status" value="1"/>
</dbReference>
<feature type="compositionally biased region" description="Low complexity" evidence="1">
    <location>
        <begin position="268"/>
        <end position="288"/>
    </location>
</feature>
<name>A0A913X4L1_EXADI</name>
<reference evidence="3" key="1">
    <citation type="submission" date="2022-11" db="UniProtKB">
        <authorList>
            <consortium name="EnsemblMetazoa"/>
        </authorList>
    </citation>
    <scope>IDENTIFICATION</scope>
</reference>
<dbReference type="EnsemblMetazoa" id="XM_021043211.2">
    <property type="protein sequence ID" value="XP_020898870.1"/>
    <property type="gene ID" value="LOC110237607"/>
</dbReference>
<evidence type="ECO:0000259" key="2">
    <source>
        <dbReference type="Pfam" id="PF18738"/>
    </source>
</evidence>
<dbReference type="InterPro" id="IPR041249">
    <property type="entry name" value="HEPN_DZIP3"/>
</dbReference>
<dbReference type="RefSeq" id="XP_020898870.1">
    <property type="nucleotide sequence ID" value="XM_021043211.2"/>
</dbReference>
<keyword evidence="4" id="KW-1185">Reference proteome</keyword>
<evidence type="ECO:0000313" key="3">
    <source>
        <dbReference type="EnsemblMetazoa" id="XP_020898869.1"/>
    </source>
</evidence>